<evidence type="ECO:0000313" key="3">
    <source>
        <dbReference type="Proteomes" id="UP001558713"/>
    </source>
</evidence>
<accession>A0ABD1BAY6</accession>
<feature type="domain" description="DUF4283" evidence="1">
    <location>
        <begin position="61"/>
        <end position="116"/>
    </location>
</feature>
<evidence type="ECO:0000313" key="2">
    <source>
        <dbReference type="EMBL" id="KAL1216092.1"/>
    </source>
</evidence>
<organism evidence="2 3">
    <name type="scientific">Cardamine amara subsp. amara</name>
    <dbReference type="NCBI Taxonomy" id="228776"/>
    <lineage>
        <taxon>Eukaryota</taxon>
        <taxon>Viridiplantae</taxon>
        <taxon>Streptophyta</taxon>
        <taxon>Embryophyta</taxon>
        <taxon>Tracheophyta</taxon>
        <taxon>Spermatophyta</taxon>
        <taxon>Magnoliopsida</taxon>
        <taxon>eudicotyledons</taxon>
        <taxon>Gunneridae</taxon>
        <taxon>Pentapetalae</taxon>
        <taxon>rosids</taxon>
        <taxon>malvids</taxon>
        <taxon>Brassicales</taxon>
        <taxon>Brassicaceae</taxon>
        <taxon>Cardamineae</taxon>
        <taxon>Cardamine</taxon>
    </lineage>
</organism>
<gene>
    <name evidence="2" type="ORF">V5N11_012830</name>
</gene>
<name>A0ABD1BAY6_CARAN</name>
<reference evidence="2 3" key="1">
    <citation type="submission" date="2024-04" db="EMBL/GenBank/DDBJ databases">
        <title>Genome assembly C_amara_ONT_v2.</title>
        <authorList>
            <person name="Yant L."/>
            <person name="Moore C."/>
            <person name="Slenker M."/>
        </authorList>
    </citation>
    <scope>NUCLEOTIDE SEQUENCE [LARGE SCALE GENOMIC DNA]</scope>
    <source>
        <tissue evidence="2">Leaf</tissue>
    </source>
</reference>
<dbReference type="EMBL" id="JBANAX010000275">
    <property type="protein sequence ID" value="KAL1216092.1"/>
    <property type="molecule type" value="Genomic_DNA"/>
</dbReference>
<protein>
    <recommendedName>
        <fullName evidence="1">DUF4283 domain-containing protein</fullName>
    </recommendedName>
</protein>
<evidence type="ECO:0000259" key="1">
    <source>
        <dbReference type="Pfam" id="PF14111"/>
    </source>
</evidence>
<comment type="caution">
    <text evidence="2">The sequence shown here is derived from an EMBL/GenBank/DDBJ whole genome shotgun (WGS) entry which is preliminary data.</text>
</comment>
<dbReference type="PANTHER" id="PTHR31286:SF178">
    <property type="entry name" value="DUF4283 DOMAIN-CONTAINING PROTEIN"/>
    <property type="match status" value="1"/>
</dbReference>
<dbReference type="Proteomes" id="UP001558713">
    <property type="component" value="Unassembled WGS sequence"/>
</dbReference>
<keyword evidence="3" id="KW-1185">Reference proteome</keyword>
<dbReference type="PANTHER" id="PTHR31286">
    <property type="entry name" value="GLYCINE-RICH CELL WALL STRUCTURAL PROTEIN 1.8-LIKE"/>
    <property type="match status" value="1"/>
</dbReference>
<dbReference type="Pfam" id="PF14111">
    <property type="entry name" value="DUF4283"/>
    <property type="match status" value="1"/>
</dbReference>
<dbReference type="InterPro" id="IPR040256">
    <property type="entry name" value="At4g02000-like"/>
</dbReference>
<sequence>MNLLSSQVNQTEKPAITMNINPNVFIVPVDLCYEATRASQISLLIRLANPRRQNLRALVLFPWLWGMDNTVTGRVVDHGRAQFMFPSNEALQLVLRRGPWSFSEWMVAMEPWSPNITNECPTTVDFWVEIRDIPLQFLSAALVRFIAESLGHIVEFDEAAMGGNAVFQLVCIRWPLDVTLVFMREF</sequence>
<proteinExistence type="predicted"/>
<dbReference type="InterPro" id="IPR025558">
    <property type="entry name" value="DUF4283"/>
</dbReference>
<dbReference type="AlphaFoldDB" id="A0ABD1BAY6"/>